<dbReference type="GO" id="GO:0015225">
    <property type="term" value="F:biotin transmembrane transporter activity"/>
    <property type="evidence" value="ECO:0007669"/>
    <property type="project" value="UniProtKB-UniRule"/>
</dbReference>
<feature type="transmembrane region" description="Helical" evidence="3">
    <location>
        <begin position="125"/>
        <end position="146"/>
    </location>
</feature>
<evidence type="ECO:0000313" key="4">
    <source>
        <dbReference type="EMBL" id="PKR78116.1"/>
    </source>
</evidence>
<dbReference type="Proteomes" id="UP000243524">
    <property type="component" value="Unassembled WGS sequence"/>
</dbReference>
<keyword evidence="2 3" id="KW-0472">Membrane</keyword>
<proteinExistence type="inferred from homology"/>
<keyword evidence="3" id="KW-1133">Transmembrane helix</keyword>
<comment type="caution">
    <text evidence="4">The sequence shown here is derived from an EMBL/GenBank/DDBJ whole genome shotgun (WGS) entry which is preliminary data.</text>
</comment>
<keyword evidence="5" id="KW-1185">Reference proteome</keyword>
<dbReference type="Gene3D" id="1.10.1760.20">
    <property type="match status" value="1"/>
</dbReference>
<evidence type="ECO:0000313" key="5">
    <source>
        <dbReference type="Proteomes" id="UP000243524"/>
    </source>
</evidence>
<evidence type="ECO:0000256" key="2">
    <source>
        <dbReference type="PIRNR" id="PIRNR016661"/>
    </source>
</evidence>
<keyword evidence="3" id="KW-0812">Transmembrane</keyword>
<feature type="transmembrane region" description="Helical" evidence="3">
    <location>
        <begin position="43"/>
        <end position="60"/>
    </location>
</feature>
<dbReference type="InterPro" id="IPR003784">
    <property type="entry name" value="BioY"/>
</dbReference>
<dbReference type="PIRSF" id="PIRSF016661">
    <property type="entry name" value="BioY"/>
    <property type="match status" value="1"/>
</dbReference>
<gene>
    <name evidence="4" type="ORF">CEY16_09375</name>
</gene>
<keyword evidence="2" id="KW-1003">Cell membrane</keyword>
<reference evidence="4 5" key="1">
    <citation type="submission" date="2017-06" db="EMBL/GenBank/DDBJ databases">
        <title>the draft geome sequence of Illustriluteabacillus marina B3227.</title>
        <authorList>
            <person name="He R.-H."/>
            <person name="Du Z.-J."/>
        </authorList>
    </citation>
    <scope>NUCLEOTIDE SEQUENCE [LARGE SCALE GENOMIC DNA]</scope>
    <source>
        <strain evidence="4 5">B3227</strain>
    </source>
</reference>
<dbReference type="Pfam" id="PF02632">
    <property type="entry name" value="BioY"/>
    <property type="match status" value="1"/>
</dbReference>
<comment type="subcellular location">
    <subcellularLocation>
        <location evidence="2">Cell membrane</location>
        <topology evidence="2">Multi-pass membrane protein</topology>
    </subcellularLocation>
</comment>
<protein>
    <recommendedName>
        <fullName evidence="2">Biotin transporter</fullName>
    </recommendedName>
</protein>
<dbReference type="AlphaFoldDB" id="A0A2I0QUW0"/>
<dbReference type="OrthoDB" id="9803495at2"/>
<keyword evidence="2" id="KW-0813">Transport</keyword>
<evidence type="ECO:0000256" key="3">
    <source>
        <dbReference type="SAM" id="Phobius"/>
    </source>
</evidence>
<accession>A0A2I0QUW0</accession>
<comment type="similarity">
    <text evidence="1 2">Belongs to the BioY family.</text>
</comment>
<feature type="transmembrane region" description="Helical" evidence="3">
    <location>
        <begin position="89"/>
        <end position="113"/>
    </location>
</feature>
<dbReference type="GO" id="GO:0005886">
    <property type="term" value="C:plasma membrane"/>
    <property type="evidence" value="ECO:0007669"/>
    <property type="project" value="UniProtKB-SubCell"/>
</dbReference>
<feature type="transmembrane region" description="Helical" evidence="3">
    <location>
        <begin position="12"/>
        <end position="31"/>
    </location>
</feature>
<dbReference type="PANTHER" id="PTHR34295">
    <property type="entry name" value="BIOTIN TRANSPORTER BIOY"/>
    <property type="match status" value="1"/>
</dbReference>
<feature type="transmembrane region" description="Helical" evidence="3">
    <location>
        <begin position="65"/>
        <end position="83"/>
    </location>
</feature>
<feature type="transmembrane region" description="Helical" evidence="3">
    <location>
        <begin position="158"/>
        <end position="183"/>
    </location>
</feature>
<organism evidence="4 5">
    <name type="scientific">Halalkalibacillus sediminis</name>
    <dbReference type="NCBI Taxonomy" id="2018042"/>
    <lineage>
        <taxon>Bacteria</taxon>
        <taxon>Bacillati</taxon>
        <taxon>Bacillota</taxon>
        <taxon>Bacilli</taxon>
        <taxon>Bacillales</taxon>
        <taxon>Bacillaceae</taxon>
        <taxon>Halalkalibacillus</taxon>
    </lineage>
</organism>
<sequence>MKKRPFRTVELTLGAVFVVLMMIGANIAIWFPALRISYGAGEVPLTLQTFFAILAGILLGKKLGAFSMIVYLLVGIVGVPVFAEMKSGVAQLAMPTGGFLISFIFVAFVAGYIVEKGSKSSIMTYLLATFAGLLVNYLIGTPYMWYSMNYVLEVGITLWGATMIMVPFFIKDFIITMLFALLLPQFVTRLTKASPSLARQ</sequence>
<dbReference type="PANTHER" id="PTHR34295:SF1">
    <property type="entry name" value="BIOTIN TRANSPORTER BIOY"/>
    <property type="match status" value="1"/>
</dbReference>
<name>A0A2I0QUW0_9BACI</name>
<dbReference type="RefSeq" id="WP_101331722.1">
    <property type="nucleotide sequence ID" value="NZ_PJNH01000002.1"/>
</dbReference>
<dbReference type="EMBL" id="PJNH01000002">
    <property type="protein sequence ID" value="PKR78116.1"/>
    <property type="molecule type" value="Genomic_DNA"/>
</dbReference>
<evidence type="ECO:0000256" key="1">
    <source>
        <dbReference type="ARBA" id="ARBA00010692"/>
    </source>
</evidence>